<sequence>RQRRCEKKEIGGFQLYPFAIVNCALPRWVSSSILKGLTSATETIVKGVSSGDDKEDLNYEGGRDSFTRGRLRRNQRLEKPNRQRRVN</sequence>
<dbReference type="EMBL" id="CAMGYJ010000010">
    <property type="protein sequence ID" value="CAI0553059.1"/>
    <property type="molecule type" value="Genomic_DNA"/>
</dbReference>
<feature type="non-terminal residue" evidence="2">
    <location>
        <position position="1"/>
    </location>
</feature>
<protein>
    <submittedName>
        <fullName evidence="2">Uncharacterized protein</fullName>
    </submittedName>
</protein>
<dbReference type="AlphaFoldDB" id="A0AAV0R933"/>
<accession>A0AAV0R933</accession>
<feature type="region of interest" description="Disordered" evidence="1">
    <location>
        <begin position="49"/>
        <end position="87"/>
    </location>
</feature>
<comment type="caution">
    <text evidence="2">The sequence shown here is derived from an EMBL/GenBank/DDBJ whole genome shotgun (WGS) entry which is preliminary data.</text>
</comment>
<name>A0AAV0R933_9ROSI</name>
<evidence type="ECO:0000256" key="1">
    <source>
        <dbReference type="SAM" id="MobiDB-lite"/>
    </source>
</evidence>
<gene>
    <name evidence="2" type="ORF">LITE_LOCUS46704</name>
</gene>
<evidence type="ECO:0000313" key="2">
    <source>
        <dbReference type="EMBL" id="CAI0553059.1"/>
    </source>
</evidence>
<reference evidence="2" key="1">
    <citation type="submission" date="2022-08" db="EMBL/GenBank/DDBJ databases">
        <authorList>
            <person name="Gutierrez-Valencia J."/>
        </authorList>
    </citation>
    <scope>NUCLEOTIDE SEQUENCE</scope>
</reference>
<dbReference type="Proteomes" id="UP001154282">
    <property type="component" value="Unassembled WGS sequence"/>
</dbReference>
<organism evidence="2 3">
    <name type="scientific">Linum tenue</name>
    <dbReference type="NCBI Taxonomy" id="586396"/>
    <lineage>
        <taxon>Eukaryota</taxon>
        <taxon>Viridiplantae</taxon>
        <taxon>Streptophyta</taxon>
        <taxon>Embryophyta</taxon>
        <taxon>Tracheophyta</taxon>
        <taxon>Spermatophyta</taxon>
        <taxon>Magnoliopsida</taxon>
        <taxon>eudicotyledons</taxon>
        <taxon>Gunneridae</taxon>
        <taxon>Pentapetalae</taxon>
        <taxon>rosids</taxon>
        <taxon>fabids</taxon>
        <taxon>Malpighiales</taxon>
        <taxon>Linaceae</taxon>
        <taxon>Linum</taxon>
    </lineage>
</organism>
<keyword evidence="3" id="KW-1185">Reference proteome</keyword>
<evidence type="ECO:0000313" key="3">
    <source>
        <dbReference type="Proteomes" id="UP001154282"/>
    </source>
</evidence>
<proteinExistence type="predicted"/>